<keyword evidence="6" id="KW-0072">Autophagy</keyword>
<dbReference type="GO" id="GO:0061651">
    <property type="term" value="F:Atg12 conjugating enzyme activity"/>
    <property type="evidence" value="ECO:0007669"/>
    <property type="project" value="TreeGrafter"/>
</dbReference>
<dbReference type="GO" id="GO:0015031">
    <property type="term" value="P:protein transport"/>
    <property type="evidence" value="ECO:0007669"/>
    <property type="project" value="UniProtKB-KW"/>
</dbReference>
<evidence type="ECO:0000313" key="10">
    <source>
        <dbReference type="EMBL" id="WPB08085.1"/>
    </source>
</evidence>
<comment type="similarity">
    <text evidence="1">Belongs to the ATG10 family.</text>
</comment>
<evidence type="ECO:0000256" key="6">
    <source>
        <dbReference type="ARBA" id="ARBA00023006"/>
    </source>
</evidence>
<sequence length="215" mass="23723">MEYNHFQSAILDLSARWSKLQEGGNLHSHAWQDVRLVKSQVQEGHFLRITSLIASGNRKTEDAASEDVEQTAADCIPPGSAEDEDEEALPRPPADQTSQSSTRLTYDIIYSPSYQVPVLYLSPEPLRSSEWLLECLYEPTAGVVGLRGTVSLTDHPETDRPVFFVHPCRTQEAMMDVLGAREDVDAVGWLLIWFGIIGSAVGLSVPTELAIAIQS</sequence>
<dbReference type="InterPro" id="IPR007135">
    <property type="entry name" value="Atg3/Atg10"/>
</dbReference>
<organism evidence="9 11">
    <name type="scientific">Cercospora beticola</name>
    <name type="common">Sugarbeet leaf spot fungus</name>
    <dbReference type="NCBI Taxonomy" id="122368"/>
    <lineage>
        <taxon>Eukaryota</taxon>
        <taxon>Fungi</taxon>
        <taxon>Dikarya</taxon>
        <taxon>Ascomycota</taxon>
        <taxon>Pezizomycotina</taxon>
        <taxon>Dothideomycetes</taxon>
        <taxon>Dothideomycetidae</taxon>
        <taxon>Mycosphaerellales</taxon>
        <taxon>Mycosphaerellaceae</taxon>
        <taxon>Cercospora</taxon>
    </lineage>
</organism>
<proteinExistence type="inferred from homology"/>
<evidence type="ECO:0000313" key="12">
    <source>
        <dbReference type="Proteomes" id="UP001302367"/>
    </source>
</evidence>
<evidence type="ECO:0000256" key="2">
    <source>
        <dbReference type="ARBA" id="ARBA00021099"/>
    </source>
</evidence>
<dbReference type="EMBL" id="LKMD01000107">
    <property type="protein sequence ID" value="PIA90417.1"/>
    <property type="molecule type" value="Genomic_DNA"/>
</dbReference>
<dbReference type="AlphaFoldDB" id="A0A2G5HCZ3"/>
<dbReference type="Gene3D" id="3.30.1460.50">
    <property type="match status" value="1"/>
</dbReference>
<evidence type="ECO:0000256" key="3">
    <source>
        <dbReference type="ARBA" id="ARBA00022679"/>
    </source>
</evidence>
<dbReference type="GO" id="GO:0032446">
    <property type="term" value="P:protein modification by small protein conjugation"/>
    <property type="evidence" value="ECO:0007669"/>
    <property type="project" value="TreeGrafter"/>
</dbReference>
<dbReference type="EMBL" id="CP134192">
    <property type="protein sequence ID" value="WPB08085.1"/>
    <property type="molecule type" value="Genomic_DNA"/>
</dbReference>
<dbReference type="OrthoDB" id="4089664at2759"/>
<dbReference type="PANTHER" id="PTHR14957:SF1">
    <property type="entry name" value="UBIQUITIN-LIKE-CONJUGATING ENZYME ATG10"/>
    <property type="match status" value="1"/>
</dbReference>
<feature type="region of interest" description="Disordered" evidence="8">
    <location>
        <begin position="75"/>
        <end position="101"/>
    </location>
</feature>
<dbReference type="GO" id="GO:0000422">
    <property type="term" value="P:autophagy of mitochondrion"/>
    <property type="evidence" value="ECO:0007669"/>
    <property type="project" value="TreeGrafter"/>
</dbReference>
<evidence type="ECO:0000313" key="9">
    <source>
        <dbReference type="EMBL" id="PIA90417.1"/>
    </source>
</evidence>
<evidence type="ECO:0000313" key="11">
    <source>
        <dbReference type="Proteomes" id="UP000230605"/>
    </source>
</evidence>
<dbReference type="GO" id="GO:0000045">
    <property type="term" value="P:autophagosome assembly"/>
    <property type="evidence" value="ECO:0007669"/>
    <property type="project" value="TreeGrafter"/>
</dbReference>
<dbReference type="GO" id="GO:0005829">
    <property type="term" value="C:cytosol"/>
    <property type="evidence" value="ECO:0007669"/>
    <property type="project" value="TreeGrafter"/>
</dbReference>
<evidence type="ECO:0000256" key="8">
    <source>
        <dbReference type="SAM" id="MobiDB-lite"/>
    </source>
</evidence>
<keyword evidence="5" id="KW-0653">Protein transport</keyword>
<keyword evidence="12" id="KW-1185">Reference proteome</keyword>
<dbReference type="Proteomes" id="UP000230605">
    <property type="component" value="Chromosome 9"/>
</dbReference>
<gene>
    <name evidence="9" type="ORF">CB0940_11253</name>
    <name evidence="10" type="ORF">RHO25_012749</name>
</gene>
<reference evidence="10 12" key="2">
    <citation type="submission" date="2023-09" db="EMBL/GenBank/DDBJ databases">
        <title>Complete-Gapless Cercospora beticola genome.</title>
        <authorList>
            <person name="Wyatt N.A."/>
            <person name="Spanner R.E."/>
            <person name="Bolton M.D."/>
        </authorList>
    </citation>
    <scope>NUCLEOTIDE SEQUENCE [LARGE SCALE GENOMIC DNA]</scope>
    <source>
        <strain evidence="10">Cb09-40</strain>
    </source>
</reference>
<accession>A0A2G5HCZ3</accession>
<dbReference type="Pfam" id="PF03987">
    <property type="entry name" value="Autophagy_act_C"/>
    <property type="match status" value="1"/>
</dbReference>
<keyword evidence="3" id="KW-0808">Transferase</keyword>
<protein>
    <recommendedName>
        <fullName evidence="2">Ubiquitin-like-conjugating enzyme ATG10</fullName>
    </recommendedName>
    <alternativeName>
        <fullName evidence="7">Autophagy-related protein 10</fullName>
    </alternativeName>
</protein>
<evidence type="ECO:0000256" key="7">
    <source>
        <dbReference type="ARBA" id="ARBA00029833"/>
    </source>
</evidence>
<dbReference type="PANTHER" id="PTHR14957">
    <property type="entry name" value="UBIQUITIN-LIKE-CONJUGATING ENZYME ATG10"/>
    <property type="match status" value="1"/>
</dbReference>
<reference evidence="9 11" key="1">
    <citation type="submission" date="2015-10" db="EMBL/GenBank/DDBJ databases">
        <title>The cercosporin biosynthetic gene cluster was horizontally transferred to several fungal lineages and shown to be expanded in Cercospora beticola based on microsynteny with recipient genomes.</title>
        <authorList>
            <person name="De Jonge R."/>
            <person name="Ebert M.K."/>
            <person name="Suttle J.C."/>
            <person name="Jurick Ii W.M."/>
            <person name="Secor G.A."/>
            <person name="Thomma B.P."/>
            <person name="Van De Peer Y."/>
            <person name="Bolton M.D."/>
        </authorList>
    </citation>
    <scope>NUCLEOTIDE SEQUENCE [LARGE SCALE GENOMIC DNA]</scope>
    <source>
        <strain evidence="9 11">09-40</strain>
    </source>
</reference>
<dbReference type="Proteomes" id="UP001302367">
    <property type="component" value="Chromosome 9"/>
</dbReference>
<name>A0A2G5HCZ3_CERBT</name>
<evidence type="ECO:0000256" key="5">
    <source>
        <dbReference type="ARBA" id="ARBA00022927"/>
    </source>
</evidence>
<keyword evidence="5" id="KW-0813">Transport</keyword>
<evidence type="ECO:0000256" key="4">
    <source>
        <dbReference type="ARBA" id="ARBA00022786"/>
    </source>
</evidence>
<evidence type="ECO:0000256" key="1">
    <source>
        <dbReference type="ARBA" id="ARBA00005696"/>
    </source>
</evidence>
<keyword evidence="4" id="KW-0833">Ubl conjugation pathway</keyword>